<dbReference type="GO" id="GO:0004930">
    <property type="term" value="F:G protein-coupled receptor activity"/>
    <property type="evidence" value="ECO:0007669"/>
    <property type="project" value="UniProtKB-KW"/>
</dbReference>
<evidence type="ECO:0000256" key="11">
    <source>
        <dbReference type="SAM" id="MobiDB-lite"/>
    </source>
</evidence>
<feature type="domain" description="G-protein coupled receptors family 1 profile" evidence="13">
    <location>
        <begin position="41"/>
        <end position="290"/>
    </location>
</feature>
<dbReference type="FunFam" id="1.20.1070.10:FF:000015">
    <property type="entry name" value="Olfactory receptor"/>
    <property type="match status" value="1"/>
</dbReference>
<name>A0A6P7WZW2_9AMPH</name>
<dbReference type="InterPro" id="IPR000276">
    <property type="entry name" value="GPCR_Rhodpsn"/>
</dbReference>
<feature type="transmembrane region" description="Helical" evidence="12">
    <location>
        <begin position="26"/>
        <end position="49"/>
    </location>
</feature>
<evidence type="ECO:0000256" key="3">
    <source>
        <dbReference type="ARBA" id="ARBA00022692"/>
    </source>
</evidence>
<keyword evidence="7 12" id="KW-0472">Membrane</keyword>
<dbReference type="PRINTS" id="PR00237">
    <property type="entry name" value="GPCRRHODOPSN"/>
</dbReference>
<keyword evidence="4" id="KW-0716">Sensory transduction</keyword>
<keyword evidence="4" id="KW-0552">Olfaction</keyword>
<evidence type="ECO:0000313" key="15">
    <source>
        <dbReference type="RefSeq" id="XP_030046681.1"/>
    </source>
</evidence>
<dbReference type="GO" id="GO:0004984">
    <property type="term" value="F:olfactory receptor activity"/>
    <property type="evidence" value="ECO:0007669"/>
    <property type="project" value="InterPro"/>
</dbReference>
<dbReference type="InParanoid" id="A0A6P7WZW2"/>
<feature type="transmembrane region" description="Helical" evidence="12">
    <location>
        <begin position="98"/>
        <end position="120"/>
    </location>
</feature>
<dbReference type="InterPro" id="IPR050516">
    <property type="entry name" value="Olfactory_GPCR"/>
</dbReference>
<organism evidence="14 15">
    <name type="scientific">Microcaecilia unicolor</name>
    <dbReference type="NCBI Taxonomy" id="1415580"/>
    <lineage>
        <taxon>Eukaryota</taxon>
        <taxon>Metazoa</taxon>
        <taxon>Chordata</taxon>
        <taxon>Craniata</taxon>
        <taxon>Vertebrata</taxon>
        <taxon>Euteleostomi</taxon>
        <taxon>Amphibia</taxon>
        <taxon>Gymnophiona</taxon>
        <taxon>Siphonopidae</taxon>
        <taxon>Microcaecilia</taxon>
    </lineage>
</organism>
<keyword evidence="2" id="KW-1003">Cell membrane</keyword>
<evidence type="ECO:0000256" key="5">
    <source>
        <dbReference type="ARBA" id="ARBA00022989"/>
    </source>
</evidence>
<accession>A0A6P7WZW2</accession>
<evidence type="ECO:0000256" key="7">
    <source>
        <dbReference type="ARBA" id="ARBA00023136"/>
    </source>
</evidence>
<dbReference type="KEGG" id="muo:115461185"/>
<keyword evidence="14" id="KW-1185">Reference proteome</keyword>
<gene>
    <name evidence="15" type="primary">LOC115461185</name>
</gene>
<feature type="transmembrane region" description="Helical" evidence="12">
    <location>
        <begin position="141"/>
        <end position="158"/>
    </location>
</feature>
<dbReference type="Pfam" id="PF13853">
    <property type="entry name" value="7tm_4"/>
    <property type="match status" value="1"/>
</dbReference>
<evidence type="ECO:0000256" key="1">
    <source>
        <dbReference type="ARBA" id="ARBA00004651"/>
    </source>
</evidence>
<evidence type="ECO:0000256" key="9">
    <source>
        <dbReference type="ARBA" id="ARBA00023224"/>
    </source>
</evidence>
<keyword evidence="5 12" id="KW-1133">Transmembrane helix</keyword>
<feature type="transmembrane region" description="Helical" evidence="12">
    <location>
        <begin position="61"/>
        <end position="86"/>
    </location>
</feature>
<dbReference type="GO" id="GO:0005886">
    <property type="term" value="C:plasma membrane"/>
    <property type="evidence" value="ECO:0007669"/>
    <property type="project" value="UniProtKB-SubCell"/>
</dbReference>
<dbReference type="Proteomes" id="UP000515156">
    <property type="component" value="Chromosome 1"/>
</dbReference>
<proteinExistence type="inferred from homology"/>
<keyword evidence="6 10" id="KW-0297">G-protein coupled receptor</keyword>
<evidence type="ECO:0000259" key="13">
    <source>
        <dbReference type="PROSITE" id="PS50262"/>
    </source>
</evidence>
<feature type="compositionally biased region" description="Pro residues" evidence="11">
    <location>
        <begin position="354"/>
        <end position="363"/>
    </location>
</feature>
<evidence type="ECO:0000256" key="10">
    <source>
        <dbReference type="RuleBase" id="RU000688"/>
    </source>
</evidence>
<dbReference type="PROSITE" id="PS50262">
    <property type="entry name" value="G_PROTEIN_RECEP_F1_2"/>
    <property type="match status" value="1"/>
</dbReference>
<feature type="transmembrane region" description="Helical" evidence="12">
    <location>
        <begin position="272"/>
        <end position="292"/>
    </location>
</feature>
<comment type="subcellular location">
    <subcellularLocation>
        <location evidence="1">Cell membrane</location>
        <topology evidence="1">Multi-pass membrane protein</topology>
    </subcellularLocation>
</comment>
<dbReference type="PRINTS" id="PR00245">
    <property type="entry name" value="OLFACTORYR"/>
</dbReference>
<keyword evidence="8 10" id="KW-0675">Receptor</keyword>
<dbReference type="InterPro" id="IPR017452">
    <property type="entry name" value="GPCR_Rhodpsn_7TM"/>
</dbReference>
<dbReference type="FunCoup" id="A0A6P7WZW2">
    <property type="interactions" value="368"/>
</dbReference>
<sequence length="422" mass="47114">MEGNNQSMPIIFYMIGLSGHPELQPFFFAIFLIIYIAALLGNIVITTIITSDSRLHTPMYFFLVNLSIMDICCTTAAIPKILYIILSKDTTISYSGCMTQLLIFTSALSAELILLTVMACDRYVAICIPLHYATIMSRRTCIFLAAAVWQLGFLNSMMHTSLILRLTFCQHNILDHFFCEIPPLLNAACSDTYINNVVVIMADFVLGMACFTLTVISYTYIILTILKIRSADKKKKAFSTCASHLTVVSLFYGGVIYTYVRPVFGKNPEADKVMSAVYAVVSPVLNPVIYSLRNKEVINALKKLLGRNVISESEGQPDPSECYQTPVAGAQHAQEDEEEEEQKQMSNIQMQHTVPPPPPPQRLPQPKACYSVATLPEASGTWPPAAHIEEEETHAPTPVLYSQVNSKLPWTCLYLKILMRRS</sequence>
<feature type="transmembrane region" description="Helical" evidence="12">
    <location>
        <begin position="204"/>
        <end position="226"/>
    </location>
</feature>
<dbReference type="OrthoDB" id="9444602at2759"/>
<dbReference type="RefSeq" id="XP_030046681.1">
    <property type="nucleotide sequence ID" value="XM_030190821.1"/>
</dbReference>
<feature type="region of interest" description="Disordered" evidence="11">
    <location>
        <begin position="312"/>
        <end position="364"/>
    </location>
</feature>
<evidence type="ECO:0000256" key="6">
    <source>
        <dbReference type="ARBA" id="ARBA00023040"/>
    </source>
</evidence>
<dbReference type="CDD" id="cd13954">
    <property type="entry name" value="7tmA_OR"/>
    <property type="match status" value="1"/>
</dbReference>
<dbReference type="AlphaFoldDB" id="A0A6P7WZW2"/>
<feature type="transmembrane region" description="Helical" evidence="12">
    <location>
        <begin position="238"/>
        <end position="260"/>
    </location>
</feature>
<evidence type="ECO:0000256" key="2">
    <source>
        <dbReference type="ARBA" id="ARBA00022475"/>
    </source>
</evidence>
<dbReference type="InterPro" id="IPR000725">
    <property type="entry name" value="Olfact_rcpt"/>
</dbReference>
<evidence type="ECO:0000256" key="4">
    <source>
        <dbReference type="ARBA" id="ARBA00022725"/>
    </source>
</evidence>
<dbReference type="GeneID" id="115461185"/>
<evidence type="ECO:0000313" key="14">
    <source>
        <dbReference type="Proteomes" id="UP000515156"/>
    </source>
</evidence>
<keyword evidence="3 10" id="KW-0812">Transmembrane</keyword>
<dbReference type="Gene3D" id="1.20.1070.10">
    <property type="entry name" value="Rhodopsin 7-helix transmembrane proteins"/>
    <property type="match status" value="1"/>
</dbReference>
<dbReference type="PROSITE" id="PS00237">
    <property type="entry name" value="G_PROTEIN_RECEP_F1_1"/>
    <property type="match status" value="1"/>
</dbReference>
<comment type="similarity">
    <text evidence="10">Belongs to the G-protein coupled receptor 1 family.</text>
</comment>
<evidence type="ECO:0000256" key="8">
    <source>
        <dbReference type="ARBA" id="ARBA00023170"/>
    </source>
</evidence>
<evidence type="ECO:0000256" key="12">
    <source>
        <dbReference type="SAM" id="Phobius"/>
    </source>
</evidence>
<dbReference type="SUPFAM" id="SSF81321">
    <property type="entry name" value="Family A G protein-coupled receptor-like"/>
    <property type="match status" value="1"/>
</dbReference>
<protein>
    <submittedName>
        <fullName evidence="15">Olfactory receptor 13G1-like</fullName>
    </submittedName>
</protein>
<keyword evidence="9 10" id="KW-0807">Transducer</keyword>
<dbReference type="PANTHER" id="PTHR26452">
    <property type="entry name" value="OLFACTORY RECEPTOR"/>
    <property type="match status" value="1"/>
</dbReference>
<reference evidence="15" key="1">
    <citation type="submission" date="2025-08" db="UniProtKB">
        <authorList>
            <consortium name="RefSeq"/>
        </authorList>
    </citation>
    <scope>IDENTIFICATION</scope>
</reference>